<sequence>MQKASSGTGGETKRRSQEQENTRMKKHREKLRKRAGTEMELSKEPRRCTARATFQKERGYPRYGSS</sequence>
<gene>
    <name evidence="2" type="ORF">NDU88_002239</name>
</gene>
<feature type="compositionally biased region" description="Basic and acidic residues" evidence="1">
    <location>
        <begin position="11"/>
        <end position="23"/>
    </location>
</feature>
<evidence type="ECO:0000256" key="1">
    <source>
        <dbReference type="SAM" id="MobiDB-lite"/>
    </source>
</evidence>
<dbReference type="AlphaFoldDB" id="A0AAV7TMP4"/>
<dbReference type="EMBL" id="JANPWB010000006">
    <property type="protein sequence ID" value="KAJ1176972.1"/>
    <property type="molecule type" value="Genomic_DNA"/>
</dbReference>
<evidence type="ECO:0000313" key="3">
    <source>
        <dbReference type="Proteomes" id="UP001066276"/>
    </source>
</evidence>
<evidence type="ECO:0000313" key="2">
    <source>
        <dbReference type="EMBL" id="KAJ1176972.1"/>
    </source>
</evidence>
<reference evidence="2" key="1">
    <citation type="journal article" date="2022" name="bioRxiv">
        <title>Sequencing and chromosome-scale assembly of the giantPleurodeles waltlgenome.</title>
        <authorList>
            <person name="Brown T."/>
            <person name="Elewa A."/>
            <person name="Iarovenko S."/>
            <person name="Subramanian E."/>
            <person name="Araus A.J."/>
            <person name="Petzold A."/>
            <person name="Susuki M."/>
            <person name="Suzuki K.-i.T."/>
            <person name="Hayashi T."/>
            <person name="Toyoda A."/>
            <person name="Oliveira C."/>
            <person name="Osipova E."/>
            <person name="Leigh N.D."/>
            <person name="Simon A."/>
            <person name="Yun M.H."/>
        </authorList>
    </citation>
    <scope>NUCLEOTIDE SEQUENCE</scope>
    <source>
        <strain evidence="2">20211129_DDA</strain>
        <tissue evidence="2">Liver</tissue>
    </source>
</reference>
<comment type="caution">
    <text evidence="2">The sequence shown here is derived from an EMBL/GenBank/DDBJ whole genome shotgun (WGS) entry which is preliminary data.</text>
</comment>
<organism evidence="2 3">
    <name type="scientific">Pleurodeles waltl</name>
    <name type="common">Iberian ribbed newt</name>
    <dbReference type="NCBI Taxonomy" id="8319"/>
    <lineage>
        <taxon>Eukaryota</taxon>
        <taxon>Metazoa</taxon>
        <taxon>Chordata</taxon>
        <taxon>Craniata</taxon>
        <taxon>Vertebrata</taxon>
        <taxon>Euteleostomi</taxon>
        <taxon>Amphibia</taxon>
        <taxon>Batrachia</taxon>
        <taxon>Caudata</taxon>
        <taxon>Salamandroidea</taxon>
        <taxon>Salamandridae</taxon>
        <taxon>Pleurodelinae</taxon>
        <taxon>Pleurodeles</taxon>
    </lineage>
</organism>
<keyword evidence="3" id="KW-1185">Reference proteome</keyword>
<feature type="compositionally biased region" description="Basic residues" evidence="1">
    <location>
        <begin position="24"/>
        <end position="34"/>
    </location>
</feature>
<protein>
    <submittedName>
        <fullName evidence="2">Uncharacterized protein</fullName>
    </submittedName>
</protein>
<dbReference type="Proteomes" id="UP001066276">
    <property type="component" value="Chromosome 3_2"/>
</dbReference>
<feature type="compositionally biased region" description="Basic and acidic residues" evidence="1">
    <location>
        <begin position="35"/>
        <end position="47"/>
    </location>
</feature>
<feature type="region of interest" description="Disordered" evidence="1">
    <location>
        <begin position="1"/>
        <end position="66"/>
    </location>
</feature>
<proteinExistence type="predicted"/>
<name>A0AAV7TMP4_PLEWA</name>
<accession>A0AAV7TMP4</accession>